<accession>A1WZI5</accession>
<feature type="chain" id="PRO_5002640493" evidence="1">
    <location>
        <begin position="21"/>
        <end position="190"/>
    </location>
</feature>
<dbReference type="HOGENOM" id="CLU_122257_0_0_6"/>
<evidence type="ECO:0000313" key="3">
    <source>
        <dbReference type="Proteomes" id="UP000000647"/>
    </source>
</evidence>
<evidence type="ECO:0000256" key="1">
    <source>
        <dbReference type="SAM" id="SignalP"/>
    </source>
</evidence>
<dbReference type="EMBL" id="CP000544">
    <property type="protein sequence ID" value="ABM63097.1"/>
    <property type="molecule type" value="Genomic_DNA"/>
</dbReference>
<name>A1WZI5_HALHL</name>
<dbReference type="RefSeq" id="WP_011815119.1">
    <property type="nucleotide sequence ID" value="NC_008789.1"/>
</dbReference>
<keyword evidence="3" id="KW-1185">Reference proteome</keyword>
<dbReference type="OrthoDB" id="6399250at2"/>
<dbReference type="AlphaFoldDB" id="A1WZI5"/>
<dbReference type="InterPro" id="IPR009998">
    <property type="entry name" value="YfaZ"/>
</dbReference>
<gene>
    <name evidence="2" type="ordered locus">Hhal_2334</name>
</gene>
<sequence length="190" mass="20500">MIKRIAAVAALAMWATAPMARELDVNLHDDAAEVGLYFPPTEDMYVEDADLGGSLFFNDDGDVALSGIVHVTGPPAEGFSPLQFGAGAKGYLIYADEPERTVGALALGGSARISIPAQVPQALVFRGHVAPNITAFGRAKRVFEGNIRYELDFTPRASAYLGFRYLRLRMSGGSNQTLDNNLHLGVRVRF</sequence>
<dbReference type="KEGG" id="hha:Hhal_2334"/>
<organism evidence="2 3">
    <name type="scientific">Halorhodospira halophila (strain DSM 244 / SL1)</name>
    <name type="common">Ectothiorhodospira halophila (strain DSM 244 / SL1)</name>
    <dbReference type="NCBI Taxonomy" id="349124"/>
    <lineage>
        <taxon>Bacteria</taxon>
        <taxon>Pseudomonadati</taxon>
        <taxon>Pseudomonadota</taxon>
        <taxon>Gammaproteobacteria</taxon>
        <taxon>Chromatiales</taxon>
        <taxon>Ectothiorhodospiraceae</taxon>
        <taxon>Halorhodospira</taxon>
    </lineage>
</organism>
<protein>
    <submittedName>
        <fullName evidence="2">YfaZ family protein</fullName>
    </submittedName>
</protein>
<reference evidence="2 3" key="2">
    <citation type="journal article" date="2013" name="Stand. Genomic Sci.">
        <title>Complete genome sequence of Halorhodospira halophila SL1.</title>
        <authorList>
            <person name="Challacombe J.F."/>
            <person name="Majid S."/>
            <person name="Deole R."/>
            <person name="Brettin T.S."/>
            <person name="Bruce D."/>
            <person name="Delano S.F."/>
            <person name="Detter J.C."/>
            <person name="Gleasner C.D."/>
            <person name="Han C.S."/>
            <person name="Misra M."/>
            <person name="Reitenga K.G."/>
            <person name="Mikhailova N."/>
            <person name="Woyke T."/>
            <person name="Pitluck S."/>
            <person name="Nolan M."/>
            <person name="Land M.L."/>
            <person name="Saunders E."/>
            <person name="Tapia R."/>
            <person name="Lapidus A."/>
            <person name="Ivanova N."/>
            <person name="Hoff W.D."/>
        </authorList>
    </citation>
    <scope>NUCLEOTIDE SEQUENCE [LARGE SCALE GENOMIC DNA]</scope>
    <source>
        <strain evidence="3">DSM 244 / SL1</strain>
    </source>
</reference>
<dbReference type="Proteomes" id="UP000000647">
    <property type="component" value="Chromosome"/>
</dbReference>
<dbReference type="Pfam" id="PF07437">
    <property type="entry name" value="YfaZ"/>
    <property type="match status" value="1"/>
</dbReference>
<reference evidence="3" key="1">
    <citation type="submission" date="2006-12" db="EMBL/GenBank/DDBJ databases">
        <title>Complete sequence of Halorhodospira halophila SL1.</title>
        <authorList>
            <consortium name="US DOE Joint Genome Institute"/>
            <person name="Copeland A."/>
            <person name="Lucas S."/>
            <person name="Lapidus A."/>
            <person name="Barry K."/>
            <person name="Detter J.C."/>
            <person name="Glavina del Rio T."/>
            <person name="Hammon N."/>
            <person name="Israni S."/>
            <person name="Dalin E."/>
            <person name="Tice H."/>
            <person name="Pitluck S."/>
            <person name="Saunders E."/>
            <person name="Brettin T."/>
            <person name="Bruce D."/>
            <person name="Han C."/>
            <person name="Tapia R."/>
            <person name="Schmutz J."/>
            <person name="Larimer F."/>
            <person name="Land M."/>
            <person name="Hauser L."/>
            <person name="Kyrpides N."/>
            <person name="Mikhailova N."/>
            <person name="Hoff W."/>
            <person name="Richardson P."/>
        </authorList>
    </citation>
    <scope>NUCLEOTIDE SEQUENCE [LARGE SCALE GENOMIC DNA]</scope>
    <source>
        <strain evidence="3">DSM 244 / SL1</strain>
    </source>
</reference>
<keyword evidence="1" id="KW-0732">Signal</keyword>
<feature type="signal peptide" evidence="1">
    <location>
        <begin position="1"/>
        <end position="20"/>
    </location>
</feature>
<evidence type="ECO:0000313" key="2">
    <source>
        <dbReference type="EMBL" id="ABM63097.1"/>
    </source>
</evidence>
<proteinExistence type="predicted"/>
<dbReference type="STRING" id="349124.Hhal_2334"/>